<dbReference type="EMBL" id="JARBHB010000006">
    <property type="protein sequence ID" value="KAJ8881850.1"/>
    <property type="molecule type" value="Genomic_DNA"/>
</dbReference>
<name>A0ABQ9HBY6_9NEOP</name>
<evidence type="ECO:0000313" key="2">
    <source>
        <dbReference type="Proteomes" id="UP001159363"/>
    </source>
</evidence>
<proteinExistence type="predicted"/>
<keyword evidence="2" id="KW-1185">Reference proteome</keyword>
<protein>
    <recommendedName>
        <fullName evidence="3">DDE Tnp4 domain-containing protein</fullName>
    </recommendedName>
</protein>
<comment type="caution">
    <text evidence="1">The sequence shown here is derived from an EMBL/GenBank/DDBJ whole genome shotgun (WGS) entry which is preliminary data.</text>
</comment>
<evidence type="ECO:0000313" key="1">
    <source>
        <dbReference type="EMBL" id="KAJ8881850.1"/>
    </source>
</evidence>
<dbReference type="Proteomes" id="UP001159363">
    <property type="component" value="Chromosome 5"/>
</dbReference>
<evidence type="ECO:0008006" key="3">
    <source>
        <dbReference type="Google" id="ProtNLM"/>
    </source>
</evidence>
<sequence>MALADASYKFAFIYVGAYGETNDGDAFERSSIERLLSKNKRDIHVVEDLTTTADSVPYVIVADEEFPSETRIFLKPIETQAGTADFIVLAACCLHNFLRQDINTISTFEEAARVSNEEINVFDRTGAVRGNHVREAAMVREKFTKFFISLQGTATCP</sequence>
<accession>A0ABQ9HBY6</accession>
<organism evidence="1 2">
    <name type="scientific">Dryococelus australis</name>
    <dbReference type="NCBI Taxonomy" id="614101"/>
    <lineage>
        <taxon>Eukaryota</taxon>
        <taxon>Metazoa</taxon>
        <taxon>Ecdysozoa</taxon>
        <taxon>Arthropoda</taxon>
        <taxon>Hexapoda</taxon>
        <taxon>Insecta</taxon>
        <taxon>Pterygota</taxon>
        <taxon>Neoptera</taxon>
        <taxon>Polyneoptera</taxon>
        <taxon>Phasmatodea</taxon>
        <taxon>Verophasmatodea</taxon>
        <taxon>Anareolatae</taxon>
        <taxon>Phasmatidae</taxon>
        <taxon>Eurycanthinae</taxon>
        <taxon>Dryococelus</taxon>
    </lineage>
</organism>
<gene>
    <name evidence="1" type="ORF">PR048_018336</name>
</gene>
<reference evidence="1 2" key="1">
    <citation type="submission" date="2023-02" db="EMBL/GenBank/DDBJ databases">
        <title>LHISI_Scaffold_Assembly.</title>
        <authorList>
            <person name="Stuart O.P."/>
            <person name="Cleave R."/>
            <person name="Magrath M.J.L."/>
            <person name="Mikheyev A.S."/>
        </authorList>
    </citation>
    <scope>NUCLEOTIDE SEQUENCE [LARGE SCALE GENOMIC DNA]</scope>
    <source>
        <strain evidence="1">Daus_M_001</strain>
        <tissue evidence="1">Leg muscle</tissue>
    </source>
</reference>